<dbReference type="NCBIfam" id="TIGR00231">
    <property type="entry name" value="small_GTP"/>
    <property type="match status" value="1"/>
</dbReference>
<organism evidence="4 5">
    <name type="scientific">Lottia gigantea</name>
    <name type="common">Giant owl limpet</name>
    <dbReference type="NCBI Taxonomy" id="225164"/>
    <lineage>
        <taxon>Eukaryota</taxon>
        <taxon>Metazoa</taxon>
        <taxon>Spiralia</taxon>
        <taxon>Lophotrochozoa</taxon>
        <taxon>Mollusca</taxon>
        <taxon>Gastropoda</taxon>
        <taxon>Patellogastropoda</taxon>
        <taxon>Lottioidea</taxon>
        <taxon>Lottiidae</taxon>
        <taxon>Lottia</taxon>
    </lineage>
</organism>
<dbReference type="PANTHER" id="PTHR24072">
    <property type="entry name" value="RHO FAMILY GTPASE"/>
    <property type="match status" value="1"/>
</dbReference>
<dbReference type="InterPro" id="IPR003578">
    <property type="entry name" value="Small_GTPase_Rho"/>
</dbReference>
<dbReference type="InterPro" id="IPR005225">
    <property type="entry name" value="Small_GTP-bd"/>
</dbReference>
<accession>V4AKN0</accession>
<dbReference type="RefSeq" id="XP_009054972.1">
    <property type="nucleotide sequence ID" value="XM_009056724.1"/>
</dbReference>
<dbReference type="PRINTS" id="PR00449">
    <property type="entry name" value="RASTRNSFRMNG"/>
</dbReference>
<dbReference type="InterPro" id="IPR027417">
    <property type="entry name" value="P-loop_NTPase"/>
</dbReference>
<gene>
    <name evidence="4" type="ORF">LOTGIDRAFT_118856</name>
</gene>
<dbReference type="SMART" id="SM00174">
    <property type="entry name" value="RHO"/>
    <property type="match status" value="1"/>
</dbReference>
<dbReference type="EMBL" id="KB201847">
    <property type="protein sequence ID" value="ESO94121.1"/>
    <property type="molecule type" value="Genomic_DNA"/>
</dbReference>
<keyword evidence="2" id="KW-0547">Nucleotide-binding</keyword>
<evidence type="ECO:0000256" key="2">
    <source>
        <dbReference type="ARBA" id="ARBA00022741"/>
    </source>
</evidence>
<dbReference type="GeneID" id="20231667"/>
<evidence type="ECO:0000256" key="3">
    <source>
        <dbReference type="ARBA" id="ARBA00023134"/>
    </source>
</evidence>
<evidence type="ECO:0000313" key="5">
    <source>
        <dbReference type="Proteomes" id="UP000030746"/>
    </source>
</evidence>
<dbReference type="PROSITE" id="PS51419">
    <property type="entry name" value="RAB"/>
    <property type="match status" value="1"/>
</dbReference>
<dbReference type="GO" id="GO:0003924">
    <property type="term" value="F:GTPase activity"/>
    <property type="evidence" value="ECO:0007669"/>
    <property type="project" value="InterPro"/>
</dbReference>
<evidence type="ECO:0000313" key="4">
    <source>
        <dbReference type="EMBL" id="ESO94121.1"/>
    </source>
</evidence>
<sequence length="195" mass="21884">MVLEISKKRLKCVVVGDDWVGKTSMLMGYATNRYPTQHVPAVFDNYTGCVKVAGRKIDLEIMDSIQQESCAELCHNTFNDTDVFVVCFSVVQPDSLENVQKHWIPHIKNMAPETPFVLVGTQADLRQADFLLTELHQQGKEFISQSDADEMARNLGATCYVECSPGVEKQVRQILNRALATVIQETMTSKQCVIL</sequence>
<keyword evidence="5" id="KW-1185">Reference proteome</keyword>
<evidence type="ECO:0000256" key="1">
    <source>
        <dbReference type="ARBA" id="ARBA00010142"/>
    </source>
</evidence>
<keyword evidence="3" id="KW-0342">GTP-binding</keyword>
<dbReference type="Pfam" id="PF00071">
    <property type="entry name" value="Ras"/>
    <property type="match status" value="1"/>
</dbReference>
<dbReference type="PROSITE" id="PS51420">
    <property type="entry name" value="RHO"/>
    <property type="match status" value="1"/>
</dbReference>
<dbReference type="SMART" id="SM00173">
    <property type="entry name" value="RAS"/>
    <property type="match status" value="1"/>
</dbReference>
<name>V4AKN0_LOTGI</name>
<dbReference type="OrthoDB" id="8830751at2759"/>
<dbReference type="Gene3D" id="3.40.50.300">
    <property type="entry name" value="P-loop containing nucleotide triphosphate hydrolases"/>
    <property type="match status" value="1"/>
</dbReference>
<dbReference type="GO" id="GO:0007264">
    <property type="term" value="P:small GTPase-mediated signal transduction"/>
    <property type="evidence" value="ECO:0007669"/>
    <property type="project" value="InterPro"/>
</dbReference>
<dbReference type="SUPFAM" id="SSF52540">
    <property type="entry name" value="P-loop containing nucleoside triphosphate hydrolases"/>
    <property type="match status" value="1"/>
</dbReference>
<proteinExistence type="inferred from homology"/>
<dbReference type="OMA" id="PSVFDNH"/>
<dbReference type="Proteomes" id="UP000030746">
    <property type="component" value="Unassembled WGS sequence"/>
</dbReference>
<dbReference type="FunFam" id="3.40.50.300:FF:001179">
    <property type="entry name" value="Rho family GTPase"/>
    <property type="match status" value="1"/>
</dbReference>
<dbReference type="InterPro" id="IPR001806">
    <property type="entry name" value="Small_GTPase"/>
</dbReference>
<protein>
    <submittedName>
        <fullName evidence="4">Uncharacterized protein</fullName>
    </submittedName>
</protein>
<reference evidence="4 5" key="1">
    <citation type="journal article" date="2013" name="Nature">
        <title>Insights into bilaterian evolution from three spiralian genomes.</title>
        <authorList>
            <person name="Simakov O."/>
            <person name="Marletaz F."/>
            <person name="Cho S.J."/>
            <person name="Edsinger-Gonzales E."/>
            <person name="Havlak P."/>
            <person name="Hellsten U."/>
            <person name="Kuo D.H."/>
            <person name="Larsson T."/>
            <person name="Lv J."/>
            <person name="Arendt D."/>
            <person name="Savage R."/>
            <person name="Osoegawa K."/>
            <person name="de Jong P."/>
            <person name="Grimwood J."/>
            <person name="Chapman J.A."/>
            <person name="Shapiro H."/>
            <person name="Aerts A."/>
            <person name="Otillar R.P."/>
            <person name="Terry A.Y."/>
            <person name="Boore J.L."/>
            <person name="Grigoriev I.V."/>
            <person name="Lindberg D.R."/>
            <person name="Seaver E.C."/>
            <person name="Weisblat D.A."/>
            <person name="Putnam N.H."/>
            <person name="Rokhsar D.S."/>
        </authorList>
    </citation>
    <scope>NUCLEOTIDE SEQUENCE [LARGE SCALE GENOMIC DNA]</scope>
</reference>
<dbReference type="HOGENOM" id="CLU_041217_21_3_1"/>
<dbReference type="CTD" id="20231667"/>
<dbReference type="AlphaFoldDB" id="V4AKN0"/>
<dbReference type="PROSITE" id="PS51421">
    <property type="entry name" value="RAS"/>
    <property type="match status" value="1"/>
</dbReference>
<dbReference type="SMART" id="SM00175">
    <property type="entry name" value="RAB"/>
    <property type="match status" value="1"/>
</dbReference>
<dbReference type="STRING" id="225164.V4AKN0"/>
<dbReference type="KEGG" id="lgi:LOTGIDRAFT_118856"/>
<comment type="similarity">
    <text evidence="1">Belongs to the small GTPase superfamily. Rho family.</text>
</comment>
<dbReference type="GO" id="GO:0005525">
    <property type="term" value="F:GTP binding"/>
    <property type="evidence" value="ECO:0007669"/>
    <property type="project" value="UniProtKB-KW"/>
</dbReference>